<dbReference type="OrthoDB" id="1203227at2"/>
<dbReference type="SMART" id="SM00421">
    <property type="entry name" value="HTH_LUXR"/>
    <property type="match status" value="1"/>
</dbReference>
<dbReference type="InterPro" id="IPR000792">
    <property type="entry name" value="Tscrpt_reg_LuxR_C"/>
</dbReference>
<keyword evidence="3" id="KW-1185">Reference proteome</keyword>
<evidence type="ECO:0000259" key="1">
    <source>
        <dbReference type="SMART" id="SM00421"/>
    </source>
</evidence>
<feature type="domain" description="HTH luxR-type" evidence="1">
    <location>
        <begin position="9"/>
        <end position="66"/>
    </location>
</feature>
<protein>
    <recommendedName>
        <fullName evidence="1">HTH luxR-type domain-containing protein</fullName>
    </recommendedName>
</protein>
<name>S7VYH8_9FLAO</name>
<dbReference type="AlphaFoldDB" id="S7VYH8"/>
<organism evidence="2 3">
    <name type="scientific">Winogradskyella psychrotolerans RS-3</name>
    <dbReference type="NCBI Taxonomy" id="641526"/>
    <lineage>
        <taxon>Bacteria</taxon>
        <taxon>Pseudomonadati</taxon>
        <taxon>Bacteroidota</taxon>
        <taxon>Flavobacteriia</taxon>
        <taxon>Flavobacteriales</taxon>
        <taxon>Flavobacteriaceae</taxon>
        <taxon>Winogradskyella</taxon>
    </lineage>
</organism>
<dbReference type="Proteomes" id="UP000014962">
    <property type="component" value="Unassembled WGS sequence"/>
</dbReference>
<reference evidence="2 3" key="1">
    <citation type="journal article" date="2013" name="Genome Announc.">
        <title>Draft Genome Sequence of Winogradskyella psychrotolerans RS-3T, Isolated from the Marine Transect of Kongsfjorden, Ny-Alesund, Svalbard, Arctic Ocean.</title>
        <authorList>
            <person name="Kumar Pinnaka A."/>
            <person name="Ara S."/>
            <person name="Singh A."/>
            <person name="Shivaji S."/>
        </authorList>
    </citation>
    <scope>NUCLEOTIDE SEQUENCE [LARGE SCALE GENOMIC DNA]</scope>
    <source>
        <strain evidence="2 3">RS-3</strain>
    </source>
</reference>
<dbReference type="Pfam" id="PF00196">
    <property type="entry name" value="GerE"/>
    <property type="match status" value="1"/>
</dbReference>
<dbReference type="InterPro" id="IPR016032">
    <property type="entry name" value="Sig_transdc_resp-reg_C-effctor"/>
</dbReference>
<dbReference type="Gene3D" id="1.10.10.10">
    <property type="entry name" value="Winged helix-like DNA-binding domain superfamily/Winged helix DNA-binding domain"/>
    <property type="match status" value="1"/>
</dbReference>
<dbReference type="eggNOG" id="COG2197">
    <property type="taxonomic scope" value="Bacteria"/>
</dbReference>
<sequence length="72" mass="8194">MSAKLLNKYPNLSDTQIRYCLLTKMNLSIKETATILNVTPDTVKVARSRLKKKLNIPSDVSIKIFLDQLSKE</sequence>
<dbReference type="STRING" id="641526.ADIWIN_0598"/>
<dbReference type="SUPFAM" id="SSF46894">
    <property type="entry name" value="C-terminal effector domain of the bipartite response regulators"/>
    <property type="match status" value="1"/>
</dbReference>
<comment type="caution">
    <text evidence="2">The sequence shown here is derived from an EMBL/GenBank/DDBJ whole genome shotgun (WGS) entry which is preliminary data.</text>
</comment>
<dbReference type="EMBL" id="ATMR01000034">
    <property type="protein sequence ID" value="EPR74497.1"/>
    <property type="molecule type" value="Genomic_DNA"/>
</dbReference>
<accession>S7VYH8</accession>
<dbReference type="RefSeq" id="WP_020894892.1">
    <property type="nucleotide sequence ID" value="NZ_ATMR01000034.1"/>
</dbReference>
<dbReference type="GO" id="GO:0003677">
    <property type="term" value="F:DNA binding"/>
    <property type="evidence" value="ECO:0007669"/>
    <property type="project" value="InterPro"/>
</dbReference>
<evidence type="ECO:0000313" key="2">
    <source>
        <dbReference type="EMBL" id="EPR74497.1"/>
    </source>
</evidence>
<dbReference type="InterPro" id="IPR036388">
    <property type="entry name" value="WH-like_DNA-bd_sf"/>
</dbReference>
<proteinExistence type="predicted"/>
<dbReference type="GO" id="GO:0006355">
    <property type="term" value="P:regulation of DNA-templated transcription"/>
    <property type="evidence" value="ECO:0007669"/>
    <property type="project" value="InterPro"/>
</dbReference>
<evidence type="ECO:0000313" key="3">
    <source>
        <dbReference type="Proteomes" id="UP000014962"/>
    </source>
</evidence>
<gene>
    <name evidence="2" type="ORF">ADIWIN_0598</name>
</gene>